<keyword evidence="6" id="KW-0016">Alginate biosynthesis</keyword>
<dbReference type="OrthoDB" id="9760774at2"/>
<sequence>MKIRVLYKANAILTAIIFLVAIFVPFFISIIENDKQVSKVEKRVLSKRPKLPYTIEEAKKFPKLFNTYYSDNFGLRDWLTTYYKLVKYNLGDTPSQDVTIGKDGWLFLGSIKKGYNRNDDPVGDYRNTNLYSQKDLEAFANYMTDLNSWLNAQGIEYLFVIAPNKHTIYANKLPDYIDKVNKYSATDQIIEHLRKHTDISVIDLRQKLINQRDKQQLYYKIDSHWNHYAANIAQYEIMQEVEKRFPGKIQVELKELKDKKRNGAMDLATLMGVEFPADIDPQPIFNKSCIPTRAINANDNWPKYYTMLCEGQKLKTLIFRDSFFVALEPYFSRKFKQVTYVWEKSNYLSLIENIKLDKPDIVIEEWVERMLPFVPKGFNTLTKKKIFNNSHQLIFSNDWNRLKISSHINIIDNKDSFHLISTKDDPIIIFPSLPFKKNTKYILHIKIKSSVDSILQVFYSDNNQQNYPYSEKNTVQSYINKGDNDIYILLDYPNLGKHLRLDPIVEKGEIFIKILEMKKI</sequence>
<dbReference type="GO" id="GO:0042121">
    <property type="term" value="P:alginic acid biosynthetic process"/>
    <property type="evidence" value="ECO:0007669"/>
    <property type="project" value="UniProtKB-UniPathway"/>
</dbReference>
<dbReference type="GO" id="GO:0042597">
    <property type="term" value="C:periplasmic space"/>
    <property type="evidence" value="ECO:0007669"/>
    <property type="project" value="UniProtKB-SubCell"/>
</dbReference>
<proteinExistence type="predicted"/>
<dbReference type="UniPathway" id="UPA00286"/>
<dbReference type="GO" id="GO:0016740">
    <property type="term" value="F:transferase activity"/>
    <property type="evidence" value="ECO:0007669"/>
    <property type="project" value="UniProtKB-KW"/>
</dbReference>
<evidence type="ECO:0000259" key="8">
    <source>
        <dbReference type="Pfam" id="PF16822"/>
    </source>
</evidence>
<name>A0A1H6FHY4_9GAMM</name>
<evidence type="ECO:0000256" key="6">
    <source>
        <dbReference type="ARBA" id="ARBA00022841"/>
    </source>
</evidence>
<dbReference type="EMBL" id="FMSV02000554">
    <property type="protein sequence ID" value="SEH08624.1"/>
    <property type="molecule type" value="Genomic_DNA"/>
</dbReference>
<evidence type="ECO:0000256" key="1">
    <source>
        <dbReference type="ARBA" id="ARBA00004418"/>
    </source>
</evidence>
<evidence type="ECO:0000256" key="5">
    <source>
        <dbReference type="ARBA" id="ARBA00022764"/>
    </source>
</evidence>
<evidence type="ECO:0000313" key="10">
    <source>
        <dbReference type="Proteomes" id="UP000236724"/>
    </source>
</evidence>
<dbReference type="InterPro" id="IPR031811">
    <property type="entry name" value="ALGX/ALGJ_SGNH-like"/>
</dbReference>
<gene>
    <name evidence="9" type="ORF">MBHS_04516</name>
</gene>
<feature type="transmembrane region" description="Helical" evidence="7">
    <location>
        <begin position="12"/>
        <end position="31"/>
    </location>
</feature>
<keyword evidence="4" id="KW-0732">Signal</keyword>
<reference evidence="9 10" key="1">
    <citation type="submission" date="2016-10" db="EMBL/GenBank/DDBJ databases">
        <authorList>
            <person name="de Groot N.N."/>
        </authorList>
    </citation>
    <scope>NUCLEOTIDE SEQUENCE [LARGE SCALE GENOMIC DNA]</scope>
    <source>
        <strain evidence="9">MBHS1</strain>
    </source>
</reference>
<dbReference type="AlphaFoldDB" id="A0A1H6FHY4"/>
<evidence type="ECO:0000256" key="7">
    <source>
        <dbReference type="SAM" id="Phobius"/>
    </source>
</evidence>
<comment type="subcellular location">
    <subcellularLocation>
        <location evidence="1">Periplasm</location>
    </subcellularLocation>
</comment>
<evidence type="ECO:0000256" key="2">
    <source>
        <dbReference type="ARBA" id="ARBA00005182"/>
    </source>
</evidence>
<evidence type="ECO:0000256" key="3">
    <source>
        <dbReference type="ARBA" id="ARBA00022679"/>
    </source>
</evidence>
<organism evidence="9 10">
    <name type="scientific">Candidatus Venteria ishoeyi</name>
    <dbReference type="NCBI Taxonomy" id="1899563"/>
    <lineage>
        <taxon>Bacteria</taxon>
        <taxon>Pseudomonadati</taxon>
        <taxon>Pseudomonadota</taxon>
        <taxon>Gammaproteobacteria</taxon>
        <taxon>Thiotrichales</taxon>
        <taxon>Thiotrichaceae</taxon>
        <taxon>Venteria</taxon>
    </lineage>
</organism>
<keyword evidence="7" id="KW-1133">Transmembrane helix</keyword>
<feature type="domain" description="AlgX/AlgJ SGNH hydrolase-like" evidence="8">
    <location>
        <begin position="98"/>
        <end position="273"/>
    </location>
</feature>
<keyword evidence="7" id="KW-0472">Membrane</keyword>
<dbReference type="Proteomes" id="UP000236724">
    <property type="component" value="Unassembled WGS sequence"/>
</dbReference>
<evidence type="ECO:0000256" key="4">
    <source>
        <dbReference type="ARBA" id="ARBA00022729"/>
    </source>
</evidence>
<keyword evidence="5" id="KW-0574">Periplasm</keyword>
<keyword evidence="3" id="KW-0808">Transferase</keyword>
<dbReference type="Pfam" id="PF16822">
    <property type="entry name" value="ALGX"/>
    <property type="match status" value="1"/>
</dbReference>
<protein>
    <recommendedName>
        <fullName evidence="8">AlgX/AlgJ SGNH hydrolase-like domain-containing protein</fullName>
    </recommendedName>
</protein>
<comment type="pathway">
    <text evidence="2">Glycan biosynthesis; alginate biosynthesis.</text>
</comment>
<keyword evidence="7" id="KW-0812">Transmembrane</keyword>
<accession>A0A1H6FHY4</accession>
<keyword evidence="10" id="KW-1185">Reference proteome</keyword>
<evidence type="ECO:0000313" key="9">
    <source>
        <dbReference type="EMBL" id="SEH08624.1"/>
    </source>
</evidence>
<dbReference type="RefSeq" id="WP_103922149.1">
    <property type="nucleotide sequence ID" value="NZ_FMSV02000554.1"/>
</dbReference>